<evidence type="ECO:0000313" key="2">
    <source>
        <dbReference type="Proteomes" id="UP000044841"/>
    </source>
</evidence>
<gene>
    <name evidence="1" type="ORF">RSOLAG22IIIB_09744</name>
</gene>
<proteinExistence type="predicted"/>
<reference evidence="1 2" key="1">
    <citation type="submission" date="2015-07" db="EMBL/GenBank/DDBJ databases">
        <authorList>
            <person name="Noorani M."/>
        </authorList>
    </citation>
    <scope>NUCLEOTIDE SEQUENCE [LARGE SCALE GENOMIC DNA]</scope>
    <source>
        <strain evidence="1">BBA 69670</strain>
    </source>
</reference>
<dbReference type="Proteomes" id="UP000044841">
    <property type="component" value="Unassembled WGS sequence"/>
</dbReference>
<sequence length="211" mass="22742">MSPAFNKFQRIFAISWVSNLARNCSGTPFTIELDLLHVPNHEYLEKNVGPGWAIPDPDNVWFIAKHDSFATDGDEPNPVYVVYIAETSGTGKHFDSEAIHRVVDLTRWIPASFRGLVDDFPSPIEATKPDFTGSAAASYVSYGTAIGTHAILTIVGAALCSTAAVVLDRAKIPDRFGKVVVYPTVGATPGDANFVSAFSKRFPALPPATTT</sequence>
<protein>
    <recommendedName>
        <fullName evidence="3">Fungal lipase-like domain-containing protein</fullName>
    </recommendedName>
</protein>
<dbReference type="EMBL" id="CYGV01001254">
    <property type="protein sequence ID" value="CUA71640.1"/>
    <property type="molecule type" value="Genomic_DNA"/>
</dbReference>
<accession>A0A0K6FZD4</accession>
<name>A0A0K6FZD4_9AGAM</name>
<dbReference type="AlphaFoldDB" id="A0A0K6FZD4"/>
<organism evidence="1 2">
    <name type="scientific">Rhizoctonia solani</name>
    <dbReference type="NCBI Taxonomy" id="456999"/>
    <lineage>
        <taxon>Eukaryota</taxon>
        <taxon>Fungi</taxon>
        <taxon>Dikarya</taxon>
        <taxon>Basidiomycota</taxon>
        <taxon>Agaricomycotina</taxon>
        <taxon>Agaricomycetes</taxon>
        <taxon>Cantharellales</taxon>
        <taxon>Ceratobasidiaceae</taxon>
        <taxon>Rhizoctonia</taxon>
    </lineage>
</organism>
<evidence type="ECO:0000313" key="1">
    <source>
        <dbReference type="EMBL" id="CUA71640.1"/>
    </source>
</evidence>
<evidence type="ECO:0008006" key="3">
    <source>
        <dbReference type="Google" id="ProtNLM"/>
    </source>
</evidence>
<keyword evidence="2" id="KW-1185">Reference proteome</keyword>